<proteinExistence type="predicted"/>
<gene>
    <name evidence="1" type="ORF">IAA60_03095</name>
</gene>
<name>A0A9D1H214_9FIRM</name>
<dbReference type="AlphaFoldDB" id="A0A9D1H214"/>
<evidence type="ECO:0000313" key="1">
    <source>
        <dbReference type="EMBL" id="HIT84875.1"/>
    </source>
</evidence>
<protein>
    <submittedName>
        <fullName evidence="1">Uncharacterized protein</fullName>
    </submittedName>
</protein>
<dbReference type="EMBL" id="DVLU01000028">
    <property type="protein sequence ID" value="HIT84875.1"/>
    <property type="molecule type" value="Genomic_DNA"/>
</dbReference>
<sequence length="76" mass="8955">MKITLKFLGLDSWERPVYRDETGTLWKDVDPRREFAPDLCTSNGNLFDGEPDVPMSYVKKYKDAEIQFVPERVVWD</sequence>
<dbReference type="Proteomes" id="UP000824165">
    <property type="component" value="Unassembled WGS sequence"/>
</dbReference>
<reference evidence="1" key="1">
    <citation type="submission" date="2020-10" db="EMBL/GenBank/DDBJ databases">
        <authorList>
            <person name="Gilroy R."/>
        </authorList>
    </citation>
    <scope>NUCLEOTIDE SEQUENCE</scope>
    <source>
        <strain evidence="1">CHK181-108</strain>
    </source>
</reference>
<evidence type="ECO:0000313" key="2">
    <source>
        <dbReference type="Proteomes" id="UP000824165"/>
    </source>
</evidence>
<organism evidence="1 2">
    <name type="scientific">Candidatus Ornithomonoglobus intestinigallinarum</name>
    <dbReference type="NCBI Taxonomy" id="2840894"/>
    <lineage>
        <taxon>Bacteria</taxon>
        <taxon>Bacillati</taxon>
        <taxon>Bacillota</taxon>
        <taxon>Clostridia</taxon>
        <taxon>Candidatus Ornithomonoglobus</taxon>
    </lineage>
</organism>
<reference evidence="1" key="2">
    <citation type="journal article" date="2021" name="PeerJ">
        <title>Extensive microbial diversity within the chicken gut microbiome revealed by metagenomics and culture.</title>
        <authorList>
            <person name="Gilroy R."/>
            <person name="Ravi A."/>
            <person name="Getino M."/>
            <person name="Pursley I."/>
            <person name="Horton D.L."/>
            <person name="Alikhan N.F."/>
            <person name="Baker D."/>
            <person name="Gharbi K."/>
            <person name="Hall N."/>
            <person name="Watson M."/>
            <person name="Adriaenssens E.M."/>
            <person name="Foster-Nyarko E."/>
            <person name="Jarju S."/>
            <person name="Secka A."/>
            <person name="Antonio M."/>
            <person name="Oren A."/>
            <person name="Chaudhuri R.R."/>
            <person name="La Ragione R."/>
            <person name="Hildebrand F."/>
            <person name="Pallen M.J."/>
        </authorList>
    </citation>
    <scope>NUCLEOTIDE SEQUENCE</scope>
    <source>
        <strain evidence="1">CHK181-108</strain>
    </source>
</reference>
<accession>A0A9D1H214</accession>
<comment type="caution">
    <text evidence="1">The sequence shown here is derived from an EMBL/GenBank/DDBJ whole genome shotgun (WGS) entry which is preliminary data.</text>
</comment>